<organism evidence="2 3">
    <name type="scientific">Thauera sedimentorum</name>
    <dbReference type="NCBI Taxonomy" id="2767595"/>
    <lineage>
        <taxon>Bacteria</taxon>
        <taxon>Pseudomonadati</taxon>
        <taxon>Pseudomonadota</taxon>
        <taxon>Betaproteobacteria</taxon>
        <taxon>Rhodocyclales</taxon>
        <taxon>Zoogloeaceae</taxon>
        <taxon>Thauera</taxon>
    </lineage>
</organism>
<evidence type="ECO:0000313" key="2">
    <source>
        <dbReference type="EMBL" id="MBD8503724.1"/>
    </source>
</evidence>
<dbReference type="EMBL" id="JACYTO010000002">
    <property type="protein sequence ID" value="MBD8503724.1"/>
    <property type="molecule type" value="Genomic_DNA"/>
</dbReference>
<dbReference type="InterPro" id="IPR037401">
    <property type="entry name" value="SnoaL-like"/>
</dbReference>
<keyword evidence="3" id="KW-1185">Reference proteome</keyword>
<evidence type="ECO:0000259" key="1">
    <source>
        <dbReference type="Pfam" id="PF12680"/>
    </source>
</evidence>
<sequence>MHESHSTPSERAVALATEFLTRVWGPAHDLEAIDELMTEDYRIWSGGALVAGREPFKEWVRQFQAIYGDAHTEIRETFANAAGDRVVSRWYNTGVNKGIFGLPPDGRPVSFTGIAIWRVEGGRLAECWVERAALESYRSLTE</sequence>
<dbReference type="Pfam" id="PF12680">
    <property type="entry name" value="SnoaL_2"/>
    <property type="match status" value="1"/>
</dbReference>
<accession>A0ABR9BBK4</accession>
<gene>
    <name evidence="2" type="ORF">IFO67_12585</name>
</gene>
<evidence type="ECO:0000313" key="3">
    <source>
        <dbReference type="Proteomes" id="UP000603602"/>
    </source>
</evidence>
<comment type="caution">
    <text evidence="2">The sequence shown here is derived from an EMBL/GenBank/DDBJ whole genome shotgun (WGS) entry which is preliminary data.</text>
</comment>
<dbReference type="SUPFAM" id="SSF54427">
    <property type="entry name" value="NTF2-like"/>
    <property type="match status" value="1"/>
</dbReference>
<name>A0ABR9BBK4_9RHOO</name>
<dbReference type="Proteomes" id="UP000603602">
    <property type="component" value="Unassembled WGS sequence"/>
</dbReference>
<proteinExistence type="predicted"/>
<reference evidence="3" key="1">
    <citation type="submission" date="2023-07" db="EMBL/GenBank/DDBJ databases">
        <title>Thauera sp. CAU 1555 isolated from sand of Yaerae Beach.</title>
        <authorList>
            <person name="Kim W."/>
        </authorList>
    </citation>
    <scope>NUCLEOTIDE SEQUENCE [LARGE SCALE GENOMIC DNA]</scope>
    <source>
        <strain evidence="3">CAU 1555</strain>
    </source>
</reference>
<feature type="domain" description="SnoaL-like" evidence="1">
    <location>
        <begin position="19"/>
        <end position="126"/>
    </location>
</feature>
<dbReference type="Gene3D" id="3.10.450.50">
    <property type="match status" value="1"/>
</dbReference>
<dbReference type="RefSeq" id="WP_187718533.1">
    <property type="nucleotide sequence ID" value="NZ_JACTAH010000002.1"/>
</dbReference>
<dbReference type="InterPro" id="IPR032710">
    <property type="entry name" value="NTF2-like_dom_sf"/>
</dbReference>
<protein>
    <submittedName>
        <fullName evidence="2">Ester cyclase</fullName>
    </submittedName>
</protein>